<gene>
    <name evidence="2" type="ORF">CLV62_101134</name>
</gene>
<evidence type="ECO:0000256" key="1">
    <source>
        <dbReference type="SAM" id="Phobius"/>
    </source>
</evidence>
<comment type="caution">
    <text evidence="2">The sequence shown here is derived from an EMBL/GenBank/DDBJ whole genome shotgun (WGS) entry which is preliminary data.</text>
</comment>
<evidence type="ECO:0000313" key="3">
    <source>
        <dbReference type="Proteomes" id="UP000247973"/>
    </source>
</evidence>
<proteinExistence type="predicted"/>
<keyword evidence="1" id="KW-0812">Transmembrane</keyword>
<name>A0A2V3PTG7_9BACT</name>
<dbReference type="EMBL" id="QICL01000001">
    <property type="protein sequence ID" value="PXV68869.1"/>
    <property type="molecule type" value="Genomic_DNA"/>
</dbReference>
<keyword evidence="1" id="KW-1133">Transmembrane helix</keyword>
<protein>
    <submittedName>
        <fullName evidence="2">Uncharacterized protein</fullName>
    </submittedName>
</protein>
<keyword evidence="3" id="KW-1185">Reference proteome</keyword>
<dbReference type="AlphaFoldDB" id="A0A2V3PTG7"/>
<accession>A0A2V3PTG7</accession>
<feature type="transmembrane region" description="Helical" evidence="1">
    <location>
        <begin position="92"/>
        <end position="111"/>
    </location>
</feature>
<dbReference type="RefSeq" id="WP_110308853.1">
    <property type="nucleotide sequence ID" value="NZ_QICL01000001.1"/>
</dbReference>
<sequence>MSVIFISYERTLVDQVELDATFSCPKCGSDKWLLNTVETKASVLLGNTRMVKAVVVCKGCEKRIAKKYQSSSIRDLAASKEKEFKPSFLKRFGFIILLLVLFTGIMSYAIIDTVVDHNRVVKNAQENFAKAYGQDAKKVWLENIQPGDFILCNKDYYDPARVFQVKEVKEDILILTEFEQSVPRSEFEDVDKLNQLVLGTGDSRDIEIRRKDFNRNIIELDGDSRNNLMIQQIRKK</sequence>
<keyword evidence="1" id="KW-0472">Membrane</keyword>
<dbReference type="Proteomes" id="UP000247973">
    <property type="component" value="Unassembled WGS sequence"/>
</dbReference>
<dbReference type="OrthoDB" id="995904at2"/>
<organism evidence="2 3">
    <name type="scientific">Dysgonomonas alginatilytica</name>
    <dbReference type="NCBI Taxonomy" id="1605892"/>
    <lineage>
        <taxon>Bacteria</taxon>
        <taxon>Pseudomonadati</taxon>
        <taxon>Bacteroidota</taxon>
        <taxon>Bacteroidia</taxon>
        <taxon>Bacteroidales</taxon>
        <taxon>Dysgonomonadaceae</taxon>
        <taxon>Dysgonomonas</taxon>
    </lineage>
</organism>
<reference evidence="2 3" key="1">
    <citation type="submission" date="2018-03" db="EMBL/GenBank/DDBJ databases">
        <title>Genomic Encyclopedia of Archaeal and Bacterial Type Strains, Phase II (KMG-II): from individual species to whole genera.</title>
        <authorList>
            <person name="Goeker M."/>
        </authorList>
    </citation>
    <scope>NUCLEOTIDE SEQUENCE [LARGE SCALE GENOMIC DNA]</scope>
    <source>
        <strain evidence="2 3">DSM 100214</strain>
    </source>
</reference>
<evidence type="ECO:0000313" key="2">
    <source>
        <dbReference type="EMBL" id="PXV68869.1"/>
    </source>
</evidence>